<reference evidence="2 3" key="1">
    <citation type="submission" date="2015-08" db="EMBL/GenBank/DDBJ databases">
        <title>Ancestral chromatin configuration constrains chromatin evolution on differentiating sex chromosomes in Drosophila.</title>
        <authorList>
            <person name="Zhou Q."/>
            <person name="Bachtrog D."/>
        </authorList>
    </citation>
    <scope>NUCLEOTIDE SEQUENCE [LARGE SCALE GENOMIC DNA]</scope>
    <source>
        <tissue evidence="2">Whole larvae</tissue>
    </source>
</reference>
<organism evidence="2 3">
    <name type="scientific">Drosophila busckii</name>
    <name type="common">Fruit fly</name>
    <dbReference type="NCBI Taxonomy" id="30019"/>
    <lineage>
        <taxon>Eukaryota</taxon>
        <taxon>Metazoa</taxon>
        <taxon>Ecdysozoa</taxon>
        <taxon>Arthropoda</taxon>
        <taxon>Hexapoda</taxon>
        <taxon>Insecta</taxon>
        <taxon>Pterygota</taxon>
        <taxon>Neoptera</taxon>
        <taxon>Endopterygota</taxon>
        <taxon>Diptera</taxon>
        <taxon>Brachycera</taxon>
        <taxon>Muscomorpha</taxon>
        <taxon>Ephydroidea</taxon>
        <taxon>Drosophilidae</taxon>
        <taxon>Drosophila</taxon>
    </lineage>
</organism>
<keyword evidence="3" id="KW-1185">Reference proteome</keyword>
<keyword evidence="1" id="KW-0472">Membrane</keyword>
<evidence type="ECO:0000313" key="3">
    <source>
        <dbReference type="Proteomes" id="UP000494163"/>
    </source>
</evidence>
<evidence type="ECO:0000313" key="2">
    <source>
        <dbReference type="EMBL" id="ALC48571.1"/>
    </source>
</evidence>
<protein>
    <submittedName>
        <fullName evidence="2">Maker281</fullName>
    </submittedName>
</protein>
<name>A0A0M4ELW6_DROBS</name>
<accession>A0A0M4ELW6</accession>
<sequence>MLLCLLLFWALAFVYMKLILYVCMYECFICNAWVCNNFFLSGLALFFLFKLEKKNKQLLNVFNRLFIFCYKKLQFAYTLNTHRHRTNCNVLQSALQIVTTPKIFLTFCFYFFVSIYCTGNVRDFFYTLQQNLFFFSLARENAHVRYLRQLT</sequence>
<dbReference type="AlphaFoldDB" id="A0A0M4ELW6"/>
<gene>
    <name evidence="2" type="ORF">Dbus_chrXg427</name>
</gene>
<dbReference type="EMBL" id="CP012528">
    <property type="protein sequence ID" value="ALC48571.1"/>
    <property type="molecule type" value="Genomic_DNA"/>
</dbReference>
<dbReference type="Proteomes" id="UP000494163">
    <property type="component" value="Chromosome X"/>
</dbReference>
<keyword evidence="1" id="KW-1133">Transmembrane helix</keyword>
<keyword evidence="1" id="KW-0812">Transmembrane</keyword>
<proteinExistence type="predicted"/>
<evidence type="ECO:0000256" key="1">
    <source>
        <dbReference type="SAM" id="Phobius"/>
    </source>
</evidence>
<feature type="transmembrane region" description="Helical" evidence="1">
    <location>
        <begin position="28"/>
        <end position="49"/>
    </location>
</feature>